<dbReference type="Gene3D" id="3.30.300.20">
    <property type="match status" value="1"/>
</dbReference>
<evidence type="ECO:0000313" key="2">
    <source>
        <dbReference type="EMBL" id="MDQ0455921.1"/>
    </source>
</evidence>
<evidence type="ECO:0000313" key="3">
    <source>
        <dbReference type="Proteomes" id="UP001235269"/>
    </source>
</evidence>
<dbReference type="PANTHER" id="PTHR42830:SF1">
    <property type="entry name" value="OSMOTICALLY INDUCIBLE FAMILY PROTEIN"/>
    <property type="match status" value="1"/>
</dbReference>
<organism evidence="2 3">
    <name type="scientific">Rhizobium paknamense</name>
    <dbReference type="NCBI Taxonomy" id="1206817"/>
    <lineage>
        <taxon>Bacteria</taxon>
        <taxon>Pseudomonadati</taxon>
        <taxon>Pseudomonadota</taxon>
        <taxon>Alphaproteobacteria</taxon>
        <taxon>Hyphomicrobiales</taxon>
        <taxon>Rhizobiaceae</taxon>
        <taxon>Rhizobium/Agrobacterium group</taxon>
        <taxon>Rhizobium</taxon>
    </lineage>
</organism>
<keyword evidence="3" id="KW-1185">Reference proteome</keyword>
<dbReference type="SUPFAM" id="SSF82784">
    <property type="entry name" value="OsmC-like"/>
    <property type="match status" value="1"/>
</dbReference>
<dbReference type="EMBL" id="JAUSWH010000006">
    <property type="protein sequence ID" value="MDQ0455921.1"/>
    <property type="molecule type" value="Genomic_DNA"/>
</dbReference>
<dbReference type="InterPro" id="IPR036102">
    <property type="entry name" value="OsmC/Ohrsf"/>
</dbReference>
<dbReference type="InterPro" id="IPR003718">
    <property type="entry name" value="OsmC/Ohr_fam"/>
</dbReference>
<dbReference type="InterPro" id="IPR052707">
    <property type="entry name" value="OsmC_Ohr_Peroxiredoxin"/>
</dbReference>
<comment type="caution">
    <text evidence="2">The sequence shown here is derived from an EMBL/GenBank/DDBJ whole genome shotgun (WGS) entry which is preliminary data.</text>
</comment>
<reference evidence="2 3" key="1">
    <citation type="submission" date="2023-07" db="EMBL/GenBank/DDBJ databases">
        <title>Genomic Encyclopedia of Type Strains, Phase IV (KMG-IV): sequencing the most valuable type-strain genomes for metagenomic binning, comparative biology and taxonomic classification.</title>
        <authorList>
            <person name="Goeker M."/>
        </authorList>
    </citation>
    <scope>NUCLEOTIDE SEQUENCE [LARGE SCALE GENOMIC DNA]</scope>
    <source>
        <strain evidence="2 3">DSM 100301</strain>
    </source>
</reference>
<accession>A0ABU0ICK5</accession>
<evidence type="ECO:0000256" key="1">
    <source>
        <dbReference type="SAM" id="MobiDB-lite"/>
    </source>
</evidence>
<dbReference type="PANTHER" id="PTHR42830">
    <property type="entry name" value="OSMOTICALLY INDUCIBLE FAMILY PROTEIN"/>
    <property type="match status" value="1"/>
</dbReference>
<dbReference type="Proteomes" id="UP001235269">
    <property type="component" value="Unassembled WGS sequence"/>
</dbReference>
<dbReference type="Pfam" id="PF02566">
    <property type="entry name" value="OsmC"/>
    <property type="match status" value="1"/>
</dbReference>
<dbReference type="RefSeq" id="WP_307158124.1">
    <property type="nucleotide sequence ID" value="NZ_JAUSWH010000006.1"/>
</dbReference>
<protein>
    <submittedName>
        <fullName evidence="2">Osmotically inducible protein OsmC</fullName>
    </submittedName>
</protein>
<proteinExistence type="predicted"/>
<dbReference type="NCBIfam" id="TIGR03562">
    <property type="entry name" value="osmo_induc_OsmC"/>
    <property type="match status" value="1"/>
</dbReference>
<gene>
    <name evidence="2" type="ORF">QO005_002261</name>
</gene>
<dbReference type="InterPro" id="IPR015946">
    <property type="entry name" value="KH_dom-like_a/b"/>
</dbReference>
<feature type="region of interest" description="Disordered" evidence="1">
    <location>
        <begin position="1"/>
        <end position="26"/>
    </location>
</feature>
<sequence length="143" mass="14712">MVIKKHGSAHWSGGLKDGKGSVSTESGALKEQPYGFNIRFGGEPGTNPEELIGAALASCYSMALSKTVQDAGFTAESLETKAVVSLDQQDGGFAITGIELTLNAKVSGADEAKVRDMAEQTKVACPVSKALKAVPIGLTVNVG</sequence>
<name>A0ABU0ICK5_9HYPH</name>
<dbReference type="InterPro" id="IPR019904">
    <property type="entry name" value="Peroxiredoxin_OsmC"/>
</dbReference>